<dbReference type="Gene3D" id="3.40.50.720">
    <property type="entry name" value="NAD(P)-binding Rossmann-like Domain"/>
    <property type="match status" value="2"/>
</dbReference>
<dbReference type="PANTHER" id="PTHR43333">
    <property type="entry name" value="2-HACID_DH_C DOMAIN-CONTAINING PROTEIN"/>
    <property type="match status" value="1"/>
</dbReference>
<reference evidence="4" key="1">
    <citation type="submission" date="2021-01" db="EMBL/GenBank/DDBJ databases">
        <authorList>
            <person name="Corre E."/>
            <person name="Pelletier E."/>
            <person name="Niang G."/>
            <person name="Scheremetjew M."/>
            <person name="Finn R."/>
            <person name="Kale V."/>
            <person name="Holt S."/>
            <person name="Cochrane G."/>
            <person name="Meng A."/>
            <person name="Brown T."/>
            <person name="Cohen L."/>
        </authorList>
    </citation>
    <scope>NUCLEOTIDE SEQUENCE</scope>
    <source>
        <strain evidence="4">GSBS06</strain>
    </source>
</reference>
<organism evidence="4">
    <name type="scientific">Aplanochytrium stocchinoi</name>
    <dbReference type="NCBI Taxonomy" id="215587"/>
    <lineage>
        <taxon>Eukaryota</taxon>
        <taxon>Sar</taxon>
        <taxon>Stramenopiles</taxon>
        <taxon>Bigyra</taxon>
        <taxon>Labyrinthulomycetes</taxon>
        <taxon>Thraustochytrida</taxon>
        <taxon>Thraustochytriidae</taxon>
        <taxon>Aplanochytrium</taxon>
    </lineage>
</organism>
<feature type="domain" description="D-isomer specific 2-hydroxyacid dehydrogenase NAD-binding" evidence="3">
    <location>
        <begin position="149"/>
        <end position="328"/>
    </location>
</feature>
<dbReference type="PANTHER" id="PTHR43333:SF1">
    <property type="entry name" value="D-ISOMER SPECIFIC 2-HYDROXYACID DEHYDROGENASE NAD-BINDING DOMAIN-CONTAINING PROTEIN"/>
    <property type="match status" value="1"/>
</dbReference>
<gene>
    <name evidence="4" type="ORF">ASTO00021_LOCUS7110</name>
</gene>
<dbReference type="GO" id="GO:0051287">
    <property type="term" value="F:NAD binding"/>
    <property type="evidence" value="ECO:0007669"/>
    <property type="project" value="InterPro"/>
</dbReference>
<evidence type="ECO:0000259" key="3">
    <source>
        <dbReference type="Pfam" id="PF02826"/>
    </source>
</evidence>
<protein>
    <recommendedName>
        <fullName evidence="3">D-isomer specific 2-hydroxyacid dehydrogenase NAD-binding domain-containing protein</fullName>
    </recommendedName>
</protein>
<dbReference type="InterPro" id="IPR036291">
    <property type="entry name" value="NAD(P)-bd_dom_sf"/>
</dbReference>
<evidence type="ECO:0000256" key="1">
    <source>
        <dbReference type="ARBA" id="ARBA00023002"/>
    </source>
</evidence>
<accession>A0A7S3PHG0</accession>
<keyword evidence="2" id="KW-0520">NAD</keyword>
<dbReference type="AlphaFoldDB" id="A0A7S3PHG0"/>
<dbReference type="Pfam" id="PF02826">
    <property type="entry name" value="2-Hacid_dh_C"/>
    <property type="match status" value="1"/>
</dbReference>
<dbReference type="GO" id="GO:0016491">
    <property type="term" value="F:oxidoreductase activity"/>
    <property type="evidence" value="ECO:0007669"/>
    <property type="project" value="UniProtKB-KW"/>
</dbReference>
<keyword evidence="1" id="KW-0560">Oxidoreductase</keyword>
<name>A0A7S3PHG0_9STRA</name>
<dbReference type="EMBL" id="HBIN01009544">
    <property type="protein sequence ID" value="CAE0436863.1"/>
    <property type="molecule type" value="Transcribed_RNA"/>
</dbReference>
<dbReference type="InterPro" id="IPR006140">
    <property type="entry name" value="D-isomer_DH_NAD-bd"/>
</dbReference>
<sequence>MFGLKRFARSVASVARARARTSPSRNTSSSTLEMPRVFTVISDPESPALKSLPRSAEIKFVVGNDADSLLERKPDLNQSCGVIIIPPASTDTLEKIWPQLNKANWMHCFFAGCDSIMSFIRNQRLDENESFTLTNGKGAFSDSLAEYTIAAMLHFNKQIPRLISNRQQKKWDKFVMPTLRNKTVGFVGFGHIGQVTAKLCKDAFGMNVLALRRHARNSDRFGGNLANKVYTYDNRMEMLKQSDFVVCVLPGTKETRNFMSQDEFSAMPVHSIFISIGRGTCVDEDALDRALNEGLIAGAALDVFNTEPLPISSPLWNHENILLTAHNADFTTDYFELGWNVWQDNLDRFISGNNELATPVNKSLGY</sequence>
<evidence type="ECO:0000256" key="2">
    <source>
        <dbReference type="ARBA" id="ARBA00023027"/>
    </source>
</evidence>
<dbReference type="CDD" id="cd05300">
    <property type="entry name" value="2-Hacid_dh_1"/>
    <property type="match status" value="1"/>
</dbReference>
<dbReference type="SUPFAM" id="SSF51735">
    <property type="entry name" value="NAD(P)-binding Rossmann-fold domains"/>
    <property type="match status" value="1"/>
</dbReference>
<evidence type="ECO:0000313" key="4">
    <source>
        <dbReference type="EMBL" id="CAE0436863.1"/>
    </source>
</evidence>
<proteinExistence type="predicted"/>